<evidence type="ECO:0000313" key="1">
    <source>
        <dbReference type="EMBL" id="CAJ2643627.1"/>
    </source>
</evidence>
<gene>
    <name evidence="1" type="ORF">MILVUS5_LOCUS12818</name>
</gene>
<evidence type="ECO:0000313" key="2">
    <source>
        <dbReference type="Proteomes" id="UP001177021"/>
    </source>
</evidence>
<comment type="caution">
    <text evidence="1">The sequence shown here is derived from an EMBL/GenBank/DDBJ whole genome shotgun (WGS) entry which is preliminary data.</text>
</comment>
<name>A0ACB0JH84_TRIPR</name>
<reference evidence="1" key="1">
    <citation type="submission" date="2023-10" db="EMBL/GenBank/DDBJ databases">
        <authorList>
            <person name="Rodriguez Cubillos JULIANA M."/>
            <person name="De Vega J."/>
        </authorList>
    </citation>
    <scope>NUCLEOTIDE SEQUENCE</scope>
</reference>
<keyword evidence="2" id="KW-1185">Reference proteome</keyword>
<sequence>MCQVHIHSFFPFIDRCRYYQINIPAMETLTHELLQNPQEIEKQNTFQEEEEKEAKLDTLLDLNIPSEDFDIGCNSESNLVTYLDTGNSSKTSLENYTRGSESEPRFFSCNFCKRKFYCSQALGGHQNAHKRERSIAKRRQRFIGTHKMKGTTFGIPFLQNHFHHSYANMASLLPIHGVNISNSSLRPLGIKAHSMIHRPFHNSSSNGFGSTYYGHHGWSRTLINQQPAGIGKLGMETYKETGFSSRGSIGRFEGVKKDMLNPGTHMTLKSNQEDVKNLDLSLKL</sequence>
<accession>A0ACB0JH84</accession>
<dbReference type="EMBL" id="CASHSV030000034">
    <property type="protein sequence ID" value="CAJ2643627.1"/>
    <property type="molecule type" value="Genomic_DNA"/>
</dbReference>
<protein>
    <submittedName>
        <fullName evidence="1">Uncharacterized protein</fullName>
    </submittedName>
</protein>
<dbReference type="Proteomes" id="UP001177021">
    <property type="component" value="Unassembled WGS sequence"/>
</dbReference>
<organism evidence="1 2">
    <name type="scientific">Trifolium pratense</name>
    <name type="common">Red clover</name>
    <dbReference type="NCBI Taxonomy" id="57577"/>
    <lineage>
        <taxon>Eukaryota</taxon>
        <taxon>Viridiplantae</taxon>
        <taxon>Streptophyta</taxon>
        <taxon>Embryophyta</taxon>
        <taxon>Tracheophyta</taxon>
        <taxon>Spermatophyta</taxon>
        <taxon>Magnoliopsida</taxon>
        <taxon>eudicotyledons</taxon>
        <taxon>Gunneridae</taxon>
        <taxon>Pentapetalae</taxon>
        <taxon>rosids</taxon>
        <taxon>fabids</taxon>
        <taxon>Fabales</taxon>
        <taxon>Fabaceae</taxon>
        <taxon>Papilionoideae</taxon>
        <taxon>50 kb inversion clade</taxon>
        <taxon>NPAAA clade</taxon>
        <taxon>Hologalegina</taxon>
        <taxon>IRL clade</taxon>
        <taxon>Trifolieae</taxon>
        <taxon>Trifolium</taxon>
    </lineage>
</organism>
<proteinExistence type="predicted"/>